<sequence>MAAEPETHPPLPEPPIISAPEIEPETTAHPETESQANTKIATPLTLAPKRQRRPSVRLGEIGDQRGTRRHKMPPWSWQVPKESSRNPKARSVTNLVNGDEDFAIQRRGKAKRGTTTKRLRSDWTPRKINENGSERFRDFDHDHDQNHEDDRNSPAHSIDENENNYWQIDRNNDNRVRVSENEGVESESRERRKNEGVRSWLFDLGLSRYSPMFEIHEVDDELLPMLTLEDLKDMGINAVGSRRKMYNAIQKLRKLL</sequence>
<evidence type="ECO:0000313" key="5">
    <source>
        <dbReference type="RefSeq" id="XP_004492030.1"/>
    </source>
</evidence>
<dbReference type="PANTHER" id="PTHR10627:SF72">
    <property type="entry name" value="STERILE ALPHA MOTIF_POINTED DOMAIN-CONTAINING PROTEIN-RELATED"/>
    <property type="match status" value="1"/>
</dbReference>
<dbReference type="PaxDb" id="3827-XP_004492030.1"/>
<protein>
    <submittedName>
        <fullName evidence="5">Uncharacterized protein LOC101512692</fullName>
    </submittedName>
</protein>
<feature type="region of interest" description="Disordered" evidence="2">
    <location>
        <begin position="1"/>
        <end position="92"/>
    </location>
</feature>
<name>A0A1S2XNF2_CICAR</name>
<keyword evidence="1" id="KW-0677">Repeat</keyword>
<dbReference type="Proteomes" id="UP000087171">
    <property type="component" value="Chromosome Ca3"/>
</dbReference>
<reference evidence="4" key="1">
    <citation type="journal article" date="2013" name="Nat. Biotechnol.">
        <title>Draft genome sequence of chickpea (Cicer arietinum) provides a resource for trait improvement.</title>
        <authorList>
            <person name="Varshney R.K."/>
            <person name="Song C."/>
            <person name="Saxena R.K."/>
            <person name="Azam S."/>
            <person name="Yu S."/>
            <person name="Sharpe A.G."/>
            <person name="Cannon S."/>
            <person name="Baek J."/>
            <person name="Rosen B.D."/>
            <person name="Tar'an B."/>
            <person name="Millan T."/>
            <person name="Zhang X."/>
            <person name="Ramsay L.D."/>
            <person name="Iwata A."/>
            <person name="Wang Y."/>
            <person name="Nelson W."/>
            <person name="Farmer A.D."/>
            <person name="Gaur P.M."/>
            <person name="Soderlund C."/>
            <person name="Penmetsa R.V."/>
            <person name="Xu C."/>
            <person name="Bharti A.K."/>
            <person name="He W."/>
            <person name="Winter P."/>
            <person name="Zhao S."/>
            <person name="Hane J.K."/>
            <person name="Carrasquilla-Garcia N."/>
            <person name="Condie J.A."/>
            <person name="Upadhyaya H.D."/>
            <person name="Luo M.C."/>
            <person name="Thudi M."/>
            <person name="Gowda C.L."/>
            <person name="Singh N.P."/>
            <person name="Lichtenzveig J."/>
            <person name="Gali K.K."/>
            <person name="Rubio J."/>
            <person name="Nadarajan N."/>
            <person name="Dolezel J."/>
            <person name="Bansal K.C."/>
            <person name="Xu X."/>
            <person name="Edwards D."/>
            <person name="Zhang G."/>
            <person name="Kahl G."/>
            <person name="Gil J."/>
            <person name="Singh K.B."/>
            <person name="Datta S.K."/>
            <person name="Jackson S.A."/>
            <person name="Wang J."/>
            <person name="Cook D.R."/>
        </authorList>
    </citation>
    <scope>NUCLEOTIDE SEQUENCE [LARGE SCALE GENOMIC DNA]</scope>
    <source>
        <strain evidence="4">cv. CDC Frontier</strain>
    </source>
</reference>
<dbReference type="PROSITE" id="PS50105">
    <property type="entry name" value="SAM_DOMAIN"/>
    <property type="match status" value="1"/>
</dbReference>
<feature type="compositionally biased region" description="Basic and acidic residues" evidence="2">
    <location>
        <begin position="119"/>
        <end position="159"/>
    </location>
</feature>
<dbReference type="SMART" id="SM00454">
    <property type="entry name" value="SAM"/>
    <property type="match status" value="1"/>
</dbReference>
<dbReference type="RefSeq" id="XP_004492030.1">
    <property type="nucleotide sequence ID" value="XM_004491973.3"/>
</dbReference>
<proteinExistence type="predicted"/>
<dbReference type="PANTHER" id="PTHR10627">
    <property type="entry name" value="SCP160"/>
    <property type="match status" value="1"/>
</dbReference>
<evidence type="ECO:0000256" key="1">
    <source>
        <dbReference type="ARBA" id="ARBA00022737"/>
    </source>
</evidence>
<evidence type="ECO:0000256" key="2">
    <source>
        <dbReference type="SAM" id="MobiDB-lite"/>
    </source>
</evidence>
<feature type="compositionally biased region" description="Basic residues" evidence="2">
    <location>
        <begin position="106"/>
        <end position="118"/>
    </location>
</feature>
<accession>A0A1S2XNF2</accession>
<evidence type="ECO:0000259" key="3">
    <source>
        <dbReference type="PROSITE" id="PS50105"/>
    </source>
</evidence>
<dbReference type="SUPFAM" id="SSF47769">
    <property type="entry name" value="SAM/Pointed domain"/>
    <property type="match status" value="1"/>
</dbReference>
<dbReference type="InterPro" id="IPR013761">
    <property type="entry name" value="SAM/pointed_sf"/>
</dbReference>
<organism evidence="4 5">
    <name type="scientific">Cicer arietinum</name>
    <name type="common">Chickpea</name>
    <name type="synonym">Garbanzo</name>
    <dbReference type="NCBI Taxonomy" id="3827"/>
    <lineage>
        <taxon>Eukaryota</taxon>
        <taxon>Viridiplantae</taxon>
        <taxon>Streptophyta</taxon>
        <taxon>Embryophyta</taxon>
        <taxon>Tracheophyta</taxon>
        <taxon>Spermatophyta</taxon>
        <taxon>Magnoliopsida</taxon>
        <taxon>eudicotyledons</taxon>
        <taxon>Gunneridae</taxon>
        <taxon>Pentapetalae</taxon>
        <taxon>rosids</taxon>
        <taxon>fabids</taxon>
        <taxon>Fabales</taxon>
        <taxon>Fabaceae</taxon>
        <taxon>Papilionoideae</taxon>
        <taxon>50 kb inversion clade</taxon>
        <taxon>NPAAA clade</taxon>
        <taxon>Hologalegina</taxon>
        <taxon>IRL clade</taxon>
        <taxon>Cicereae</taxon>
        <taxon>Cicer</taxon>
    </lineage>
</organism>
<dbReference type="KEGG" id="cam:101512692"/>
<dbReference type="eggNOG" id="KOG4374">
    <property type="taxonomic scope" value="Eukaryota"/>
</dbReference>
<dbReference type="CDD" id="cd09487">
    <property type="entry name" value="SAM_superfamily"/>
    <property type="match status" value="1"/>
</dbReference>
<dbReference type="AlphaFoldDB" id="A0A1S2XNF2"/>
<dbReference type="OrthoDB" id="539213at2759"/>
<dbReference type="GeneID" id="101512692"/>
<gene>
    <name evidence="5" type="primary">LOC101512692</name>
</gene>
<dbReference type="Pfam" id="PF00536">
    <property type="entry name" value="SAM_1"/>
    <property type="match status" value="1"/>
</dbReference>
<keyword evidence="4" id="KW-1185">Reference proteome</keyword>
<evidence type="ECO:0000313" key="4">
    <source>
        <dbReference type="Proteomes" id="UP000087171"/>
    </source>
</evidence>
<feature type="region of interest" description="Disordered" evidence="2">
    <location>
        <begin position="104"/>
        <end position="172"/>
    </location>
</feature>
<dbReference type="Gene3D" id="1.10.150.50">
    <property type="entry name" value="Transcription Factor, Ets-1"/>
    <property type="match status" value="1"/>
</dbReference>
<feature type="compositionally biased region" description="Pro residues" evidence="2">
    <location>
        <begin position="8"/>
        <end position="17"/>
    </location>
</feature>
<dbReference type="InterPro" id="IPR001660">
    <property type="entry name" value="SAM"/>
</dbReference>
<reference evidence="5" key="2">
    <citation type="submission" date="2025-08" db="UniProtKB">
        <authorList>
            <consortium name="RefSeq"/>
        </authorList>
    </citation>
    <scope>IDENTIFICATION</scope>
    <source>
        <tissue evidence="5">Etiolated seedlings</tissue>
    </source>
</reference>
<feature type="domain" description="SAM" evidence="3">
    <location>
        <begin position="192"/>
        <end position="255"/>
    </location>
</feature>